<gene>
    <name evidence="1" type="ORF">EYF80_049642</name>
</gene>
<reference evidence="1 2" key="1">
    <citation type="submission" date="2019-03" db="EMBL/GenBank/DDBJ databases">
        <title>First draft genome of Liparis tanakae, snailfish: a comprehensive survey of snailfish specific genes.</title>
        <authorList>
            <person name="Kim W."/>
            <person name="Song I."/>
            <person name="Jeong J.-H."/>
            <person name="Kim D."/>
            <person name="Kim S."/>
            <person name="Ryu S."/>
            <person name="Song J.Y."/>
            <person name="Lee S.K."/>
        </authorList>
    </citation>
    <scope>NUCLEOTIDE SEQUENCE [LARGE SCALE GENOMIC DNA]</scope>
    <source>
        <tissue evidence="1">Muscle</tissue>
    </source>
</reference>
<evidence type="ECO:0000313" key="1">
    <source>
        <dbReference type="EMBL" id="TNN40204.1"/>
    </source>
</evidence>
<protein>
    <submittedName>
        <fullName evidence="1">Uncharacterized protein</fullName>
    </submittedName>
</protein>
<dbReference type="AlphaFoldDB" id="A0A4Z2FHF3"/>
<accession>A0A4Z2FHF3</accession>
<comment type="caution">
    <text evidence="1">The sequence shown here is derived from an EMBL/GenBank/DDBJ whole genome shotgun (WGS) entry which is preliminary data.</text>
</comment>
<dbReference type="EMBL" id="SRLO01001210">
    <property type="protein sequence ID" value="TNN40204.1"/>
    <property type="molecule type" value="Genomic_DNA"/>
</dbReference>
<dbReference type="Proteomes" id="UP000314294">
    <property type="component" value="Unassembled WGS sequence"/>
</dbReference>
<keyword evidence="2" id="KW-1185">Reference proteome</keyword>
<proteinExistence type="predicted"/>
<organism evidence="1 2">
    <name type="scientific">Liparis tanakae</name>
    <name type="common">Tanaka's snailfish</name>
    <dbReference type="NCBI Taxonomy" id="230148"/>
    <lineage>
        <taxon>Eukaryota</taxon>
        <taxon>Metazoa</taxon>
        <taxon>Chordata</taxon>
        <taxon>Craniata</taxon>
        <taxon>Vertebrata</taxon>
        <taxon>Euteleostomi</taxon>
        <taxon>Actinopterygii</taxon>
        <taxon>Neopterygii</taxon>
        <taxon>Teleostei</taxon>
        <taxon>Neoteleostei</taxon>
        <taxon>Acanthomorphata</taxon>
        <taxon>Eupercaria</taxon>
        <taxon>Perciformes</taxon>
        <taxon>Cottioidei</taxon>
        <taxon>Cottales</taxon>
        <taxon>Liparidae</taxon>
        <taxon>Liparis</taxon>
    </lineage>
</organism>
<evidence type="ECO:0000313" key="2">
    <source>
        <dbReference type="Proteomes" id="UP000314294"/>
    </source>
</evidence>
<sequence>MPRRLPPSSTLSVIFISWSILRPSPGLSESSCCPFTAVGSTTAGSGTAEGSGGVAASVIFSAAPVQ</sequence>
<name>A0A4Z2FHF3_9TELE</name>